<feature type="domain" description="AMP-binding enzyme C-terminal" evidence="2">
    <location>
        <begin position="424"/>
        <end position="500"/>
    </location>
</feature>
<dbReference type="Gene3D" id="3.30.300.30">
    <property type="match status" value="1"/>
</dbReference>
<dbReference type="NCBIfam" id="NF004837">
    <property type="entry name" value="PRK06187.1"/>
    <property type="match status" value="1"/>
</dbReference>
<evidence type="ECO:0000313" key="3">
    <source>
        <dbReference type="EMBL" id="MFC5627491.1"/>
    </source>
</evidence>
<evidence type="ECO:0000313" key="4">
    <source>
        <dbReference type="Proteomes" id="UP001596143"/>
    </source>
</evidence>
<dbReference type="PROSITE" id="PS00455">
    <property type="entry name" value="AMP_BINDING"/>
    <property type="match status" value="1"/>
</dbReference>
<dbReference type="InterPro" id="IPR045851">
    <property type="entry name" value="AMP-bd_C_sf"/>
</dbReference>
<organism evidence="3 4">
    <name type="scientific">Aliibacillus thermotolerans</name>
    <dbReference type="NCBI Taxonomy" id="1834418"/>
    <lineage>
        <taxon>Bacteria</taxon>
        <taxon>Bacillati</taxon>
        <taxon>Bacillota</taxon>
        <taxon>Bacilli</taxon>
        <taxon>Bacillales</taxon>
        <taxon>Bacillaceae</taxon>
        <taxon>Aliibacillus</taxon>
    </lineage>
</organism>
<reference evidence="4" key="1">
    <citation type="journal article" date="2019" name="Int. J. Syst. Evol. Microbiol.">
        <title>The Global Catalogue of Microorganisms (GCM) 10K type strain sequencing project: providing services to taxonomists for standard genome sequencing and annotation.</title>
        <authorList>
            <consortium name="The Broad Institute Genomics Platform"/>
            <consortium name="The Broad Institute Genome Sequencing Center for Infectious Disease"/>
            <person name="Wu L."/>
            <person name="Ma J."/>
        </authorList>
    </citation>
    <scope>NUCLEOTIDE SEQUENCE [LARGE SCALE GENOMIC DNA]</scope>
    <source>
        <strain evidence="4">CGMCC 1.15790</strain>
    </source>
</reference>
<evidence type="ECO:0000259" key="2">
    <source>
        <dbReference type="Pfam" id="PF13193"/>
    </source>
</evidence>
<dbReference type="PANTHER" id="PTHR43767:SF1">
    <property type="entry name" value="NONRIBOSOMAL PEPTIDE SYNTHASE PES1 (EUROFUNG)-RELATED"/>
    <property type="match status" value="1"/>
</dbReference>
<gene>
    <name evidence="3" type="ORF">ACFPTR_01085</name>
</gene>
<feature type="domain" description="AMP-dependent synthetase/ligase" evidence="1">
    <location>
        <begin position="8"/>
        <end position="374"/>
    </location>
</feature>
<dbReference type="Gene3D" id="3.40.50.12780">
    <property type="entry name" value="N-terminal domain of ligase-like"/>
    <property type="match status" value="1"/>
</dbReference>
<protein>
    <submittedName>
        <fullName evidence="3">Fatty acid--CoA ligase</fullName>
    </submittedName>
</protein>
<dbReference type="EMBL" id="JBHSPF010000005">
    <property type="protein sequence ID" value="MFC5627491.1"/>
    <property type="molecule type" value="Genomic_DNA"/>
</dbReference>
<proteinExistence type="predicted"/>
<dbReference type="InterPro" id="IPR020845">
    <property type="entry name" value="AMP-binding_CS"/>
</dbReference>
<dbReference type="Pfam" id="PF00501">
    <property type="entry name" value="AMP-binding"/>
    <property type="match status" value="1"/>
</dbReference>
<keyword evidence="4" id="KW-1185">Reference proteome</keyword>
<dbReference type="InterPro" id="IPR050237">
    <property type="entry name" value="ATP-dep_AMP-bd_enzyme"/>
</dbReference>
<dbReference type="Pfam" id="PF13193">
    <property type="entry name" value="AMP-binding_C"/>
    <property type="match status" value="1"/>
</dbReference>
<dbReference type="Proteomes" id="UP001596143">
    <property type="component" value="Unassembled WGS sequence"/>
</dbReference>
<dbReference type="SUPFAM" id="SSF56801">
    <property type="entry name" value="Acetyl-CoA synthetase-like"/>
    <property type="match status" value="1"/>
</dbReference>
<name>A0ABW0U3R2_9BACI</name>
<evidence type="ECO:0000259" key="1">
    <source>
        <dbReference type="Pfam" id="PF00501"/>
    </source>
</evidence>
<sequence>MTTLQDVFRQSVQKYPNKEALVDMRLNKRWTFQEWDKEANQLAQAFKEAGVQKGDRVSTVLYNTSEFVMTFVACIKLGAIFNPINFRLTEKEIEFILADASPKIVVFEKAVRSEVQPLIEHFPQTQFWYIDEPLPNGVVSYYQKLQSTSSEVVKEILTENDDYAIMYTSGTTGKPKGVVHSHRDMVDQSTIMIGAQQLTSQDRGLSAAPLFHCAEMHCVFIPRLHIGATSIIVHHFDPEVVMKTIQSERVNSCFLAPTMWSMLVEEKNKMKMELPSLEKGLYGGAPMAPALVKQVYETLNIKLFQAYGMTEMGPAITVLFDDEQLEKAGSAGKPLINHEIRVIQPDATDPEQVVPVGEQGEVIVRGPSMMSSYYRRPEATKEVLRDGWYFTGDVGYTDEDGYLWVNDRIKDMIVSGGENIYSREVEDTLFDHPEVLDVAVIGEPDEKWGERVVAFVVLKNSSVTEEELDDFCKKSNRLANYKRPRRYEFVNELPRNASGKLQKFKLREQMKSI</sequence>
<dbReference type="PANTHER" id="PTHR43767">
    <property type="entry name" value="LONG-CHAIN-FATTY-ACID--COA LIGASE"/>
    <property type="match status" value="1"/>
</dbReference>
<dbReference type="CDD" id="cd17631">
    <property type="entry name" value="FACL_FadD13-like"/>
    <property type="match status" value="1"/>
</dbReference>
<accession>A0ABW0U3R2</accession>
<dbReference type="InterPro" id="IPR025110">
    <property type="entry name" value="AMP-bd_C"/>
</dbReference>
<dbReference type="InterPro" id="IPR000873">
    <property type="entry name" value="AMP-dep_synth/lig_dom"/>
</dbReference>
<dbReference type="RefSeq" id="WP_270895687.1">
    <property type="nucleotide sequence ID" value="NZ_JBHSPF010000005.1"/>
</dbReference>
<dbReference type="InterPro" id="IPR042099">
    <property type="entry name" value="ANL_N_sf"/>
</dbReference>
<comment type="caution">
    <text evidence="3">The sequence shown here is derived from an EMBL/GenBank/DDBJ whole genome shotgun (WGS) entry which is preliminary data.</text>
</comment>
<dbReference type="GO" id="GO:0016874">
    <property type="term" value="F:ligase activity"/>
    <property type="evidence" value="ECO:0007669"/>
    <property type="project" value="UniProtKB-KW"/>
</dbReference>
<keyword evidence="3" id="KW-0436">Ligase</keyword>